<name>A0A1G6SGL2_9BACT</name>
<accession>A0A1G6SGL2</accession>
<evidence type="ECO:0000313" key="2">
    <source>
        <dbReference type="EMBL" id="SDD16052.1"/>
    </source>
</evidence>
<dbReference type="EMBL" id="FNAC01000017">
    <property type="protein sequence ID" value="SDD16052.1"/>
    <property type="molecule type" value="Genomic_DNA"/>
</dbReference>
<protein>
    <submittedName>
        <fullName evidence="2">FixH protein</fullName>
    </submittedName>
</protein>
<dbReference type="OrthoDB" id="1493774at2"/>
<sequence length="141" mass="16184">MDWGKGILLSIIAFIAIIMTMVVISVRMEGIELVTDNYYEEEIKYQDRIDDTNSTLELNREVLTFEAASKSVLLDLPVGSKGTLNLFRPSERALDQELAVFIEDEGMKRVSIDHLKAGYWKVQLSWTENGKSYYQEKKITI</sequence>
<dbReference type="InterPro" id="IPR008620">
    <property type="entry name" value="FixH"/>
</dbReference>
<dbReference type="Proteomes" id="UP000199060">
    <property type="component" value="Unassembled WGS sequence"/>
</dbReference>
<proteinExistence type="predicted"/>
<dbReference type="RefSeq" id="WP_087939225.1">
    <property type="nucleotide sequence ID" value="NZ_FNAC01000017.1"/>
</dbReference>
<dbReference type="AlphaFoldDB" id="A0A1G6SGL2"/>
<evidence type="ECO:0000256" key="1">
    <source>
        <dbReference type="SAM" id="Phobius"/>
    </source>
</evidence>
<gene>
    <name evidence="2" type="ORF">SAMN04488104_10178</name>
</gene>
<keyword evidence="1" id="KW-0472">Membrane</keyword>
<evidence type="ECO:0000313" key="3">
    <source>
        <dbReference type="Proteomes" id="UP000199060"/>
    </source>
</evidence>
<organism evidence="2 3">
    <name type="scientific">Algoriphagus faecimaris</name>
    <dbReference type="NCBI Taxonomy" id="686796"/>
    <lineage>
        <taxon>Bacteria</taxon>
        <taxon>Pseudomonadati</taxon>
        <taxon>Bacteroidota</taxon>
        <taxon>Cytophagia</taxon>
        <taxon>Cytophagales</taxon>
        <taxon>Cyclobacteriaceae</taxon>
        <taxon>Algoriphagus</taxon>
    </lineage>
</organism>
<feature type="transmembrane region" description="Helical" evidence="1">
    <location>
        <begin position="6"/>
        <end position="26"/>
    </location>
</feature>
<dbReference type="STRING" id="686796.SAMN04488104_10178"/>
<keyword evidence="3" id="KW-1185">Reference proteome</keyword>
<reference evidence="3" key="1">
    <citation type="submission" date="2016-10" db="EMBL/GenBank/DDBJ databases">
        <authorList>
            <person name="Varghese N."/>
            <person name="Submissions S."/>
        </authorList>
    </citation>
    <scope>NUCLEOTIDE SEQUENCE [LARGE SCALE GENOMIC DNA]</scope>
    <source>
        <strain evidence="3">DSM 23095</strain>
    </source>
</reference>
<keyword evidence="1" id="KW-0812">Transmembrane</keyword>
<dbReference type="Pfam" id="PF05751">
    <property type="entry name" value="FixH"/>
    <property type="match status" value="1"/>
</dbReference>
<keyword evidence="1" id="KW-1133">Transmembrane helix</keyword>